<proteinExistence type="predicted"/>
<dbReference type="RefSeq" id="WP_188575572.1">
    <property type="nucleotide sequence ID" value="NZ_BMDZ01000007.1"/>
</dbReference>
<gene>
    <name evidence="2" type="ORF">GCM10011505_10190</name>
</gene>
<name>A0ABQ1I9R1_9PROT</name>
<accession>A0ABQ1I9R1</accession>
<evidence type="ECO:0000313" key="3">
    <source>
        <dbReference type="Proteomes" id="UP000603352"/>
    </source>
</evidence>
<organism evidence="2 3">
    <name type="scientific">Tistrella bauzanensis</name>
    <dbReference type="NCBI Taxonomy" id="657419"/>
    <lineage>
        <taxon>Bacteria</taxon>
        <taxon>Pseudomonadati</taxon>
        <taxon>Pseudomonadota</taxon>
        <taxon>Alphaproteobacteria</taxon>
        <taxon>Geminicoccales</taxon>
        <taxon>Geminicoccaceae</taxon>
        <taxon>Tistrella</taxon>
    </lineage>
</organism>
<comment type="caution">
    <text evidence="2">The sequence shown here is derived from an EMBL/GenBank/DDBJ whole genome shotgun (WGS) entry which is preliminary data.</text>
</comment>
<protein>
    <recommendedName>
        <fullName evidence="4">DUF177 domain-containing protein</fullName>
    </recommendedName>
</protein>
<evidence type="ECO:0000313" key="2">
    <source>
        <dbReference type="EMBL" id="GGB30771.1"/>
    </source>
</evidence>
<feature type="region of interest" description="Disordered" evidence="1">
    <location>
        <begin position="195"/>
        <end position="214"/>
    </location>
</feature>
<dbReference type="EMBL" id="BMDZ01000007">
    <property type="protein sequence ID" value="GGB30771.1"/>
    <property type="molecule type" value="Genomic_DNA"/>
</dbReference>
<sequence length="214" mass="22365">MTGPTAAPGPSAAPGATPEFSRIIEIDALDPSEPRVFRHSADAAECAALARRLDLPALNAFDVTVAIGRVRGGAHIEITFSARLIQTCVVTNLRFESTVSDTVAVDALAEPEYGRRLAAIDAAEPGEAPEPPELLVDGRVDVGELATEYLSLAIDPYPRGPEAPAEAVEREVFALRAGTSGGEKPREHPFAKLAVLKQQGGKGRSDEDGSSGSA</sequence>
<evidence type="ECO:0000256" key="1">
    <source>
        <dbReference type="SAM" id="MobiDB-lite"/>
    </source>
</evidence>
<evidence type="ECO:0008006" key="4">
    <source>
        <dbReference type="Google" id="ProtNLM"/>
    </source>
</evidence>
<reference evidence="3" key="1">
    <citation type="journal article" date="2019" name="Int. J. Syst. Evol. Microbiol.">
        <title>The Global Catalogue of Microorganisms (GCM) 10K type strain sequencing project: providing services to taxonomists for standard genome sequencing and annotation.</title>
        <authorList>
            <consortium name="The Broad Institute Genomics Platform"/>
            <consortium name="The Broad Institute Genome Sequencing Center for Infectious Disease"/>
            <person name="Wu L."/>
            <person name="Ma J."/>
        </authorList>
    </citation>
    <scope>NUCLEOTIDE SEQUENCE [LARGE SCALE GENOMIC DNA]</scope>
    <source>
        <strain evidence="3">CGMCC 1.10188</strain>
    </source>
</reference>
<keyword evidence="3" id="KW-1185">Reference proteome</keyword>
<dbReference type="Proteomes" id="UP000603352">
    <property type="component" value="Unassembled WGS sequence"/>
</dbReference>